<accession>A0ABS4I4P3</accession>
<dbReference type="Proteomes" id="UP001519344">
    <property type="component" value="Unassembled WGS sequence"/>
</dbReference>
<evidence type="ECO:0000259" key="9">
    <source>
        <dbReference type="Pfam" id="PF06429"/>
    </source>
</evidence>
<feature type="domain" description="Flagellar basal-body/hook protein C-terminal" evidence="9">
    <location>
        <begin position="478"/>
        <end position="515"/>
    </location>
</feature>
<dbReference type="InterPro" id="IPR001444">
    <property type="entry name" value="Flag_bb_rod_N"/>
</dbReference>
<dbReference type="Pfam" id="PF00460">
    <property type="entry name" value="Flg_bb_rod"/>
    <property type="match status" value="1"/>
</dbReference>
<dbReference type="PRINTS" id="PR01005">
    <property type="entry name" value="FLGHOOKAP1"/>
</dbReference>
<dbReference type="Pfam" id="PF22638">
    <property type="entry name" value="FlgK_D1"/>
    <property type="match status" value="1"/>
</dbReference>
<keyword evidence="11" id="KW-0282">Flagellum</keyword>
<evidence type="ECO:0000259" key="8">
    <source>
        <dbReference type="Pfam" id="PF00460"/>
    </source>
</evidence>
<dbReference type="NCBIfam" id="TIGR02492">
    <property type="entry name" value="flgK_ends"/>
    <property type="match status" value="1"/>
</dbReference>
<dbReference type="PANTHER" id="PTHR30033">
    <property type="entry name" value="FLAGELLAR HOOK-ASSOCIATED PROTEIN 1"/>
    <property type="match status" value="1"/>
</dbReference>
<reference evidence="11 12" key="1">
    <citation type="submission" date="2021-03" db="EMBL/GenBank/DDBJ databases">
        <title>Genomic Encyclopedia of Type Strains, Phase IV (KMG-IV): sequencing the most valuable type-strain genomes for metagenomic binning, comparative biology and taxonomic classification.</title>
        <authorList>
            <person name="Goeker M."/>
        </authorList>
    </citation>
    <scope>NUCLEOTIDE SEQUENCE [LARGE SCALE GENOMIC DNA]</scope>
    <source>
        <strain evidence="11 12">DSM 24950</strain>
    </source>
</reference>
<organism evidence="11 12">
    <name type="scientific">Paenibacillus aceris</name>
    <dbReference type="NCBI Taxonomy" id="869555"/>
    <lineage>
        <taxon>Bacteria</taxon>
        <taxon>Bacillati</taxon>
        <taxon>Bacillota</taxon>
        <taxon>Bacilli</taxon>
        <taxon>Bacillales</taxon>
        <taxon>Paenibacillaceae</taxon>
        <taxon>Paenibacillus</taxon>
    </lineage>
</organism>
<feature type="domain" description="Flagellar hook-associated protein FlgK helical" evidence="10">
    <location>
        <begin position="102"/>
        <end position="293"/>
    </location>
</feature>
<keyword evidence="5 7" id="KW-0964">Secreted</keyword>
<keyword evidence="12" id="KW-1185">Reference proteome</keyword>
<comment type="similarity">
    <text evidence="3 7">Belongs to the flagella basal body rod proteins family.</text>
</comment>
<name>A0ABS4I4P3_9BACL</name>
<evidence type="ECO:0000256" key="5">
    <source>
        <dbReference type="ARBA" id="ARBA00022525"/>
    </source>
</evidence>
<dbReference type="InterPro" id="IPR002371">
    <property type="entry name" value="FlgK"/>
</dbReference>
<evidence type="ECO:0000256" key="6">
    <source>
        <dbReference type="ARBA" id="ARBA00023143"/>
    </source>
</evidence>
<comment type="caution">
    <text evidence="11">The sequence shown here is derived from an EMBL/GenBank/DDBJ whole genome shotgun (WGS) entry which is preliminary data.</text>
</comment>
<evidence type="ECO:0000259" key="10">
    <source>
        <dbReference type="Pfam" id="PF22638"/>
    </source>
</evidence>
<proteinExistence type="inferred from homology"/>
<evidence type="ECO:0000256" key="4">
    <source>
        <dbReference type="ARBA" id="ARBA00016244"/>
    </source>
</evidence>
<dbReference type="InterPro" id="IPR053927">
    <property type="entry name" value="FlgK_helical"/>
</dbReference>
<protein>
    <recommendedName>
        <fullName evidence="4 7">Flagellar hook-associated protein 1</fullName>
        <shortName evidence="7">HAP1</shortName>
    </recommendedName>
</protein>
<dbReference type="SUPFAM" id="SSF64518">
    <property type="entry name" value="Phase 1 flagellin"/>
    <property type="match status" value="1"/>
</dbReference>
<keyword evidence="11" id="KW-0966">Cell projection</keyword>
<dbReference type="PANTHER" id="PTHR30033:SF1">
    <property type="entry name" value="FLAGELLAR HOOK-ASSOCIATED PROTEIN 1"/>
    <property type="match status" value="1"/>
</dbReference>
<evidence type="ECO:0000313" key="11">
    <source>
        <dbReference type="EMBL" id="MBP1965798.1"/>
    </source>
</evidence>
<keyword evidence="6 7" id="KW-0975">Bacterial flagellum</keyword>
<evidence type="ECO:0000256" key="2">
    <source>
        <dbReference type="ARBA" id="ARBA00004613"/>
    </source>
</evidence>
<dbReference type="Pfam" id="PF06429">
    <property type="entry name" value="Flg_bbr_C"/>
    <property type="match status" value="1"/>
</dbReference>
<dbReference type="InterPro" id="IPR010930">
    <property type="entry name" value="Flg_bb/hook_C_dom"/>
</dbReference>
<comment type="subcellular location">
    <subcellularLocation>
        <location evidence="1 7">Bacterial flagellum</location>
    </subcellularLocation>
    <subcellularLocation>
        <location evidence="2 7">Secreted</location>
    </subcellularLocation>
</comment>
<sequence>MRSTFHLLEVAKRGIVAQQIAINTTGQNISNINTPGYSRQRVNMEASKPLEMPGLSKSTAPGQIGMGVEVTSITRVRDIFLDVQYRDQNNLLSQSTVERETLSNIEGIVNEPSDSAIGKSLSEFWNAWQVLSKNPGNMDLASRSAVQQKAIALAESFNHVSSQLNSLKDELTSKIDASISQSNNYITQISDLTKEIKRIEATGDDANDLRDKRDLLVDQLSTLGNVKVTEGTNDYQLTFGNKLVVDNLNSSTVSISDVPNIKGGNIEGYVVSRDVHVAEYINQMDIMANTLATGKVEVTLPAGSILPKGLIIPGAVMDPTNPRKLMNDTKYTVDGLNGLHKLGYTLEDPATNGLDFFTTSDGSANITAGNIQLNPALASDLKKFAASMRTEMTNPAPPALPTEKVIQGNGDLGLLIAGLAEKTFNFNSTGAISQTATYEGYFQAVVSQLGAQSEYSQKLEANNKLLTDHAESLRQAVSSVSLDEESADLIKYQHAYSASARVITAMDEMLDKLINGTGVVGR</sequence>
<gene>
    <name evidence="7" type="primary">flgK</name>
    <name evidence="11" type="ORF">J2Z65_005043</name>
</gene>
<dbReference type="EMBL" id="JAGGKV010000016">
    <property type="protein sequence ID" value="MBP1965798.1"/>
    <property type="molecule type" value="Genomic_DNA"/>
</dbReference>
<keyword evidence="11" id="KW-0969">Cilium</keyword>
<evidence type="ECO:0000256" key="3">
    <source>
        <dbReference type="ARBA" id="ARBA00009677"/>
    </source>
</evidence>
<evidence type="ECO:0000313" key="12">
    <source>
        <dbReference type="Proteomes" id="UP001519344"/>
    </source>
</evidence>
<dbReference type="RefSeq" id="WP_167055167.1">
    <property type="nucleotide sequence ID" value="NZ_JAAOZR010000009.1"/>
</dbReference>
<evidence type="ECO:0000256" key="1">
    <source>
        <dbReference type="ARBA" id="ARBA00004365"/>
    </source>
</evidence>
<evidence type="ECO:0000256" key="7">
    <source>
        <dbReference type="RuleBase" id="RU362065"/>
    </source>
</evidence>
<feature type="domain" description="Flagellar basal body rod protein N-terminal" evidence="8">
    <location>
        <begin position="8"/>
        <end position="37"/>
    </location>
</feature>